<dbReference type="Proteomes" id="UP000447876">
    <property type="component" value="Unassembled WGS sequence"/>
</dbReference>
<dbReference type="RefSeq" id="WP_155610894.1">
    <property type="nucleotide sequence ID" value="NZ_WNZW01000003.1"/>
</dbReference>
<protein>
    <submittedName>
        <fullName evidence="1">Uncharacterized protein</fullName>
    </submittedName>
</protein>
<accession>A0A7X2Z0R3</accession>
<gene>
    <name evidence="1" type="ORF">GNP95_10790</name>
</gene>
<dbReference type="EMBL" id="WNZW01000003">
    <property type="protein sequence ID" value="MUG45474.1"/>
    <property type="molecule type" value="Genomic_DNA"/>
</dbReference>
<proteinExistence type="predicted"/>
<dbReference type="AlphaFoldDB" id="A0A7X2Z0R3"/>
<organism evidence="1 2">
    <name type="scientific">Paenibacillus woosongensis</name>
    <dbReference type="NCBI Taxonomy" id="307580"/>
    <lineage>
        <taxon>Bacteria</taxon>
        <taxon>Bacillati</taxon>
        <taxon>Bacillota</taxon>
        <taxon>Bacilli</taxon>
        <taxon>Bacillales</taxon>
        <taxon>Paenibacillaceae</taxon>
        <taxon>Paenibacillus</taxon>
    </lineage>
</organism>
<sequence length="48" mass="5230">MIRIGVFTGSGQYPKPEPVIIKTQGVNIDPELIVKIASSPPKNPDKKK</sequence>
<evidence type="ECO:0000313" key="1">
    <source>
        <dbReference type="EMBL" id="MUG45474.1"/>
    </source>
</evidence>
<reference evidence="1 2" key="1">
    <citation type="submission" date="2019-11" db="EMBL/GenBank/DDBJ databases">
        <title>Draft genome sequences of five Paenibacillus species of dairy origin.</title>
        <authorList>
            <person name="Olajide A.M."/>
            <person name="Chen S."/>
            <person name="Lapointe G."/>
        </authorList>
    </citation>
    <scope>NUCLEOTIDE SEQUENCE [LARGE SCALE GENOMIC DNA]</scope>
    <source>
        <strain evidence="1 2">12CR55</strain>
    </source>
</reference>
<name>A0A7X2Z0R3_9BACL</name>
<evidence type="ECO:0000313" key="2">
    <source>
        <dbReference type="Proteomes" id="UP000447876"/>
    </source>
</evidence>
<comment type="caution">
    <text evidence="1">The sequence shown here is derived from an EMBL/GenBank/DDBJ whole genome shotgun (WGS) entry which is preliminary data.</text>
</comment>